<accession>A0A940MDC9</accession>
<evidence type="ECO:0000256" key="1">
    <source>
        <dbReference type="SAM" id="MobiDB-lite"/>
    </source>
</evidence>
<feature type="region of interest" description="Disordered" evidence="1">
    <location>
        <begin position="100"/>
        <end position="124"/>
    </location>
</feature>
<dbReference type="AlphaFoldDB" id="A0A940MDC9"/>
<evidence type="ECO:0000313" key="3">
    <source>
        <dbReference type="Proteomes" id="UP000670475"/>
    </source>
</evidence>
<protein>
    <submittedName>
        <fullName evidence="2">Uncharacterized protein</fullName>
    </submittedName>
</protein>
<evidence type="ECO:0000313" key="2">
    <source>
        <dbReference type="EMBL" id="MBP0457006.1"/>
    </source>
</evidence>
<name>A0A940MDC9_9ACTN</name>
<feature type="region of interest" description="Disordered" evidence="1">
    <location>
        <begin position="35"/>
        <end position="64"/>
    </location>
</feature>
<sequence length="124" mass="13295">MVFGALYGLALGARADDVRDEVVRSANAAGWMVERADPAERTTDPQSLVDRASPIDDGYTPIRNESDIQVVDGEDPLVKERVGGERMGATLHRLGVLGEYLGSDPRLGPEGDADEAVATQEEVE</sequence>
<dbReference type="Proteomes" id="UP000670475">
    <property type="component" value="Unassembled WGS sequence"/>
</dbReference>
<comment type="caution">
    <text evidence="2">The sequence shown here is derived from an EMBL/GenBank/DDBJ whole genome shotgun (WGS) entry which is preliminary data.</text>
</comment>
<organism evidence="2 3">
    <name type="scientific">Streptomyces montanisoli</name>
    <dbReference type="NCBI Taxonomy" id="2798581"/>
    <lineage>
        <taxon>Bacteria</taxon>
        <taxon>Bacillati</taxon>
        <taxon>Actinomycetota</taxon>
        <taxon>Actinomycetes</taxon>
        <taxon>Kitasatosporales</taxon>
        <taxon>Streptomycetaceae</taxon>
        <taxon>Streptomyces</taxon>
    </lineage>
</organism>
<proteinExistence type="predicted"/>
<reference evidence="2" key="1">
    <citation type="submission" date="2021-03" db="EMBL/GenBank/DDBJ databases">
        <title>Whole genome sequence of Streptomyces bomunensis MMS17-BM035.</title>
        <authorList>
            <person name="Lee J.H."/>
        </authorList>
    </citation>
    <scope>NUCLEOTIDE SEQUENCE</scope>
    <source>
        <strain evidence="2">MMS17-BM035</strain>
    </source>
</reference>
<gene>
    <name evidence="2" type="ORF">JFN87_05750</name>
</gene>
<dbReference type="EMBL" id="JAGIQL010000014">
    <property type="protein sequence ID" value="MBP0457006.1"/>
    <property type="molecule type" value="Genomic_DNA"/>
</dbReference>
<keyword evidence="3" id="KW-1185">Reference proteome</keyword>
<feature type="compositionally biased region" description="Acidic residues" evidence="1">
    <location>
        <begin position="111"/>
        <end position="124"/>
    </location>
</feature>